<dbReference type="InterPro" id="IPR015190">
    <property type="entry name" value="Elong_fac_SelB-wing-hlx_typ-2"/>
</dbReference>
<comment type="function">
    <text evidence="7">Translation factor necessary for the incorporation of selenocysteine into proteins. It probably replaces EF-Tu for the insertion of selenocysteine directed by the UGA codon. SelB binds GTP and GDP.</text>
</comment>
<accession>A0A5S4ZS78</accession>
<keyword evidence="6" id="KW-0342">GTP-binding</keyword>
<keyword evidence="5" id="KW-0648">Protein biosynthesis</keyword>
<feature type="domain" description="Tr-type G" evidence="9">
    <location>
        <begin position="1"/>
        <end position="176"/>
    </location>
</feature>
<dbReference type="GO" id="GO:0003746">
    <property type="term" value="F:translation elongation factor activity"/>
    <property type="evidence" value="ECO:0007669"/>
    <property type="project" value="UniProtKB-KW"/>
</dbReference>
<dbReference type="Proteomes" id="UP000323166">
    <property type="component" value="Unassembled WGS sequence"/>
</dbReference>
<dbReference type="SUPFAM" id="SSF52540">
    <property type="entry name" value="P-loop containing nucleoside triphosphate hydrolases"/>
    <property type="match status" value="1"/>
</dbReference>
<name>A0A5S4ZS78_9FIRM</name>
<reference evidence="10 11" key="1">
    <citation type="submission" date="2019-07" db="EMBL/GenBank/DDBJ databases">
        <title>Genomic Encyclopedia of Type Strains, Phase I: the one thousand microbial genomes (KMG-I) project.</title>
        <authorList>
            <person name="Kyrpides N."/>
        </authorList>
    </citation>
    <scope>NUCLEOTIDE SEQUENCE [LARGE SCALE GENOMIC DNA]</scope>
    <source>
        <strain evidence="10 11">DSM 6562</strain>
    </source>
</reference>
<dbReference type="Pfam" id="PF09107">
    <property type="entry name" value="WHD_3rd_SelB"/>
    <property type="match status" value="1"/>
</dbReference>
<dbReference type="GO" id="GO:0003723">
    <property type="term" value="F:RNA binding"/>
    <property type="evidence" value="ECO:0007669"/>
    <property type="project" value="InterPro"/>
</dbReference>
<dbReference type="InterPro" id="IPR004161">
    <property type="entry name" value="EFTu-like_2"/>
</dbReference>
<dbReference type="NCBIfam" id="TIGR00475">
    <property type="entry name" value="selB"/>
    <property type="match status" value="1"/>
</dbReference>
<dbReference type="CDD" id="cd04171">
    <property type="entry name" value="SelB"/>
    <property type="match status" value="1"/>
</dbReference>
<dbReference type="PROSITE" id="PS00301">
    <property type="entry name" value="G_TR_1"/>
    <property type="match status" value="1"/>
</dbReference>
<evidence type="ECO:0000256" key="6">
    <source>
        <dbReference type="ARBA" id="ARBA00023134"/>
    </source>
</evidence>
<dbReference type="PROSITE" id="PS51722">
    <property type="entry name" value="G_TR_2"/>
    <property type="match status" value="1"/>
</dbReference>
<dbReference type="PANTHER" id="PTHR43721">
    <property type="entry name" value="ELONGATION FACTOR TU-RELATED"/>
    <property type="match status" value="1"/>
</dbReference>
<dbReference type="GO" id="GO:0005829">
    <property type="term" value="C:cytosol"/>
    <property type="evidence" value="ECO:0007669"/>
    <property type="project" value="TreeGrafter"/>
</dbReference>
<dbReference type="InterPro" id="IPR015191">
    <property type="entry name" value="SelB_WHD4"/>
</dbReference>
<organism evidence="10 11">
    <name type="scientific">Desulfallas thermosapovorans DSM 6562</name>
    <dbReference type="NCBI Taxonomy" id="1121431"/>
    <lineage>
        <taxon>Bacteria</taxon>
        <taxon>Bacillati</taxon>
        <taxon>Bacillota</taxon>
        <taxon>Clostridia</taxon>
        <taxon>Eubacteriales</taxon>
        <taxon>Desulfallaceae</taxon>
        <taxon>Desulfallas</taxon>
    </lineage>
</organism>
<dbReference type="Pfam" id="PF03144">
    <property type="entry name" value="GTP_EFTU_D2"/>
    <property type="match status" value="1"/>
</dbReference>
<dbReference type="GO" id="GO:0001514">
    <property type="term" value="P:selenocysteine incorporation"/>
    <property type="evidence" value="ECO:0007669"/>
    <property type="project" value="InterPro"/>
</dbReference>
<dbReference type="InterPro" id="IPR050055">
    <property type="entry name" value="EF-Tu_GTPase"/>
</dbReference>
<evidence type="ECO:0000256" key="8">
    <source>
        <dbReference type="ARBA" id="ARBA00031615"/>
    </source>
</evidence>
<evidence type="ECO:0000256" key="1">
    <source>
        <dbReference type="ARBA" id="ARBA00004496"/>
    </source>
</evidence>
<keyword evidence="4" id="KW-0547">Nucleotide-binding</keyword>
<dbReference type="Gene3D" id="3.40.50.300">
    <property type="entry name" value="P-loop containing nucleotide triphosphate hydrolases"/>
    <property type="match status" value="1"/>
</dbReference>
<dbReference type="GO" id="GO:0005525">
    <property type="term" value="F:GTP binding"/>
    <property type="evidence" value="ECO:0007669"/>
    <property type="project" value="UniProtKB-KW"/>
</dbReference>
<dbReference type="Gene3D" id="2.40.30.10">
    <property type="entry name" value="Translation factors"/>
    <property type="match status" value="2"/>
</dbReference>
<dbReference type="CDD" id="cd15491">
    <property type="entry name" value="selB_III"/>
    <property type="match status" value="1"/>
</dbReference>
<dbReference type="InterPro" id="IPR031157">
    <property type="entry name" value="G_TR_CS"/>
</dbReference>
<dbReference type="PANTHER" id="PTHR43721:SF22">
    <property type="entry name" value="ELONGATION FACTOR TU, MITOCHONDRIAL"/>
    <property type="match status" value="1"/>
</dbReference>
<dbReference type="SUPFAM" id="SSF50465">
    <property type="entry name" value="EF-Tu/eEF-1alpha/eIF2-gamma C-terminal domain"/>
    <property type="match status" value="1"/>
</dbReference>
<dbReference type="Pfam" id="PF00009">
    <property type="entry name" value="GTP_EFTU"/>
    <property type="match status" value="1"/>
</dbReference>
<evidence type="ECO:0000256" key="4">
    <source>
        <dbReference type="ARBA" id="ARBA00022741"/>
    </source>
</evidence>
<dbReference type="InterPro" id="IPR009000">
    <property type="entry name" value="Transl_B-barrel_sf"/>
</dbReference>
<evidence type="ECO:0000256" key="2">
    <source>
        <dbReference type="ARBA" id="ARBA00015953"/>
    </source>
</evidence>
<dbReference type="Pfam" id="PF25461">
    <property type="entry name" value="Beta-barrel_SelB"/>
    <property type="match status" value="1"/>
</dbReference>
<dbReference type="InterPro" id="IPR036388">
    <property type="entry name" value="WH-like_DNA-bd_sf"/>
</dbReference>
<evidence type="ECO:0000259" key="9">
    <source>
        <dbReference type="PROSITE" id="PS51722"/>
    </source>
</evidence>
<comment type="subcellular location">
    <subcellularLocation>
        <location evidence="1">Cytoplasm</location>
    </subcellularLocation>
</comment>
<evidence type="ECO:0000313" key="10">
    <source>
        <dbReference type="EMBL" id="TYO94971.1"/>
    </source>
</evidence>
<dbReference type="EMBL" id="VNHM01000010">
    <property type="protein sequence ID" value="TYO94971.1"/>
    <property type="molecule type" value="Genomic_DNA"/>
</dbReference>
<evidence type="ECO:0000256" key="3">
    <source>
        <dbReference type="ARBA" id="ARBA00022490"/>
    </source>
</evidence>
<keyword evidence="3" id="KW-0963">Cytoplasm</keyword>
<dbReference type="FunFam" id="3.40.50.300:FF:001064">
    <property type="entry name" value="Selenocysteine-specific translation elongation factor"/>
    <property type="match status" value="1"/>
</dbReference>
<comment type="caution">
    <text evidence="10">The sequence shown here is derived from an EMBL/GenBank/DDBJ whole genome shotgun (WGS) entry which is preliminary data.</text>
</comment>
<dbReference type="InterPro" id="IPR009001">
    <property type="entry name" value="Transl_elong_EF1A/Init_IF2_C"/>
</dbReference>
<dbReference type="InterPro" id="IPR004535">
    <property type="entry name" value="Transl_elong_SelB"/>
</dbReference>
<dbReference type="SUPFAM" id="SSF46785">
    <property type="entry name" value="Winged helix' DNA-binding domain"/>
    <property type="match status" value="3"/>
</dbReference>
<dbReference type="AlphaFoldDB" id="A0A5S4ZS78"/>
<dbReference type="Gene3D" id="1.10.10.2770">
    <property type="match status" value="1"/>
</dbReference>
<keyword evidence="11" id="KW-1185">Reference proteome</keyword>
<dbReference type="InterPro" id="IPR027417">
    <property type="entry name" value="P-loop_NTPase"/>
</dbReference>
<dbReference type="RefSeq" id="WP_166511991.1">
    <property type="nucleotide sequence ID" value="NZ_VNHM01000010.1"/>
</dbReference>
<dbReference type="InterPro" id="IPR005225">
    <property type="entry name" value="Small_GTP-bd"/>
</dbReference>
<evidence type="ECO:0000256" key="7">
    <source>
        <dbReference type="ARBA" id="ARBA00025526"/>
    </source>
</evidence>
<evidence type="ECO:0000313" key="11">
    <source>
        <dbReference type="Proteomes" id="UP000323166"/>
    </source>
</evidence>
<dbReference type="SUPFAM" id="SSF50447">
    <property type="entry name" value="Translation proteins"/>
    <property type="match status" value="1"/>
</dbReference>
<gene>
    <name evidence="10" type="ORF">LX24_01987</name>
</gene>
<dbReference type="InterPro" id="IPR057335">
    <property type="entry name" value="Beta-barrel_SelB"/>
</dbReference>
<sequence>MKHVIIGTAGHVDHGKTVLIKALTGVDTDRLKEEKERGISIELGFAYLKLASGQTAGIIDVPGHERFIKNMLAGVGGIDIVLLVIAADEGVMPQTREHMDIIQLLNIERGIVVITKKDLVDKEWLDMVTEDIQDFVKGTVLEKAPLVKVSAVNGEGMEELLQTINQIAADIKARQSAGPPRMPVDRVFTVTGFGTVATGTLLDGQIKTGDSLQIYPAGGVYRVRNLQVHGRKVDIAEAGQRVAINLSGLEACELKRGQVLAAPGSLQPNHRLDVKLRFLSSAPKPLKHRTRVRVYLGTAEILARVILLDREELEPGTEAYVQLQLEEPVATARGDHLVIRSYSPMRTIGGGLVIDPTAGKHKRYRKDTIDALATAEKGTPTELLEQYLAATARLCTQSDLTTGAGLAADTVTSALQDLLTRERIVKLIYEGEIYYLSAPVMNRWEDKIKQTLAEYHQSFPLREGYPKEELRSRLFPTLNNKQFQMVLIHLKQTGGIELHANSVALQGFTPEPDNIQRTGIKRLEEIYLANPFQPPNWSDAAREAGISKDDQEILNYLLARGTIVKVADGLFFHHQALTEAVELVKDHLARRGELLLGEVRDLLHTSRKYTLPLLEYLDNKKITRRVGDKRVAGRALSIDKAANN</sequence>
<protein>
    <recommendedName>
        <fullName evidence="2">Selenocysteine-specific elongation factor</fullName>
    </recommendedName>
    <alternativeName>
        <fullName evidence="8">SelB translation factor</fullName>
    </alternativeName>
</protein>
<dbReference type="GO" id="GO:0003924">
    <property type="term" value="F:GTPase activity"/>
    <property type="evidence" value="ECO:0007669"/>
    <property type="project" value="InterPro"/>
</dbReference>
<keyword evidence="10" id="KW-0251">Elongation factor</keyword>
<evidence type="ECO:0000256" key="5">
    <source>
        <dbReference type="ARBA" id="ARBA00022917"/>
    </source>
</evidence>
<dbReference type="InterPro" id="IPR036390">
    <property type="entry name" value="WH_DNA-bd_sf"/>
</dbReference>
<dbReference type="NCBIfam" id="TIGR00231">
    <property type="entry name" value="small_GTP"/>
    <property type="match status" value="1"/>
</dbReference>
<dbReference type="Gene3D" id="1.10.10.10">
    <property type="entry name" value="Winged helix-like DNA-binding domain superfamily/Winged helix DNA-binding domain"/>
    <property type="match status" value="1"/>
</dbReference>
<proteinExistence type="predicted"/>
<dbReference type="InterPro" id="IPR000795">
    <property type="entry name" value="T_Tr_GTP-bd_dom"/>
</dbReference>
<dbReference type="Pfam" id="PF09106">
    <property type="entry name" value="WHD_2nd_SelB"/>
    <property type="match status" value="1"/>
</dbReference>
<dbReference type="CDD" id="cd03696">
    <property type="entry name" value="SelB_II"/>
    <property type="match status" value="1"/>
</dbReference>